<dbReference type="Proteomes" id="UP000005204">
    <property type="component" value="Unassembled WGS sequence"/>
</dbReference>
<evidence type="ECO:0000256" key="11">
    <source>
        <dbReference type="ARBA" id="ARBA00023136"/>
    </source>
</evidence>
<dbReference type="EC" id="7.6.2.2" evidence="3"/>
<dbReference type="FunFam" id="3.40.50.300:FF:000479">
    <property type="entry name" value="Multidrug resistance protein 1A"/>
    <property type="match status" value="1"/>
</dbReference>
<evidence type="ECO:0000256" key="15">
    <source>
        <dbReference type="SAM" id="Phobius"/>
    </source>
</evidence>
<evidence type="ECO:0000256" key="9">
    <source>
        <dbReference type="ARBA" id="ARBA00022967"/>
    </source>
</evidence>
<proteinExistence type="inferred from homology"/>
<keyword evidence="6" id="KW-0677">Repeat</keyword>
<evidence type="ECO:0000256" key="7">
    <source>
        <dbReference type="ARBA" id="ARBA00022741"/>
    </source>
</evidence>
<dbReference type="GO" id="GO:0005743">
    <property type="term" value="C:mitochondrial inner membrane"/>
    <property type="evidence" value="ECO:0007669"/>
    <property type="project" value="TreeGrafter"/>
</dbReference>
<comment type="subcellular location">
    <subcellularLocation>
        <location evidence="1">Membrane</location>
        <topology evidence="1">Multi-pass membrane protein</topology>
    </subcellularLocation>
</comment>
<dbReference type="InterPro" id="IPR017871">
    <property type="entry name" value="ABC_transporter-like_CS"/>
</dbReference>
<feature type="transmembrane region" description="Helical" evidence="15">
    <location>
        <begin position="341"/>
        <end position="366"/>
    </location>
</feature>
<organism evidence="18 19">
    <name type="scientific">Bombyx mori</name>
    <name type="common">Silk moth</name>
    <dbReference type="NCBI Taxonomy" id="7091"/>
    <lineage>
        <taxon>Eukaryota</taxon>
        <taxon>Metazoa</taxon>
        <taxon>Ecdysozoa</taxon>
        <taxon>Arthropoda</taxon>
        <taxon>Hexapoda</taxon>
        <taxon>Insecta</taxon>
        <taxon>Pterygota</taxon>
        <taxon>Neoptera</taxon>
        <taxon>Endopterygota</taxon>
        <taxon>Lepidoptera</taxon>
        <taxon>Glossata</taxon>
        <taxon>Ditrysia</taxon>
        <taxon>Bombycoidea</taxon>
        <taxon>Bombycidae</taxon>
        <taxon>Bombycinae</taxon>
        <taxon>Bombyx</taxon>
    </lineage>
</organism>
<keyword evidence="9" id="KW-1278">Translocase</keyword>
<feature type="transmembrane region" description="Helical" evidence="15">
    <location>
        <begin position="983"/>
        <end position="1001"/>
    </location>
</feature>
<evidence type="ECO:0000256" key="1">
    <source>
        <dbReference type="ARBA" id="ARBA00004141"/>
    </source>
</evidence>
<evidence type="ECO:0000256" key="14">
    <source>
        <dbReference type="SAM" id="MobiDB-lite"/>
    </source>
</evidence>
<evidence type="ECO:0000256" key="12">
    <source>
        <dbReference type="ARBA" id="ARBA00023180"/>
    </source>
</evidence>
<evidence type="ECO:0000256" key="8">
    <source>
        <dbReference type="ARBA" id="ARBA00022840"/>
    </source>
</evidence>
<evidence type="ECO:0000259" key="16">
    <source>
        <dbReference type="PROSITE" id="PS50893"/>
    </source>
</evidence>
<feature type="transmembrane region" description="Helical" evidence="15">
    <location>
        <begin position="892"/>
        <end position="908"/>
    </location>
</feature>
<evidence type="ECO:0000313" key="19">
    <source>
        <dbReference type="Proteomes" id="UP000005204"/>
    </source>
</evidence>
<keyword evidence="4" id="KW-0813">Transport</keyword>
<keyword evidence="19" id="KW-1185">Reference proteome</keyword>
<gene>
    <name evidence="18" type="primary">101735691</name>
</gene>
<comment type="catalytic activity">
    <reaction evidence="13">
        <text>ATP + H2O + xenobioticSide 1 = ADP + phosphate + xenobioticSide 2.</text>
        <dbReference type="EC" id="7.6.2.2"/>
    </reaction>
</comment>
<feature type="transmembrane region" description="Helical" evidence="15">
    <location>
        <begin position="238"/>
        <end position="256"/>
    </location>
</feature>
<dbReference type="CDD" id="cd03249">
    <property type="entry name" value="ABC_MTABC3_MDL1_MDL2"/>
    <property type="match status" value="2"/>
</dbReference>
<keyword evidence="11 15" id="KW-0472">Membrane</keyword>
<sequence>MDWSWIPALRARSTRLAQNGGDTLVVGGFRICIALSRSWTRPAAQEIKEDNWDPGLGGDKNKYKVSGFSDGDYQKRKQSDSSEKNAKDDVPSISFFTLFRFATTTDVLYIIIALVSSAVAACSTPLNTLLLADLLQSMVDFGISVVQENPNGDAFLESLFYFAVYNSIIGILLVIFTYIATVLMNIAAYNQVYKIRQEYLKAALNQDFEYFDIHKTGDIATKINSDILKLEDGIGEKLATFIFYQCSFISSIIMALIKGWKLALLCLISFPVTMTLVGVAGLVASRLSKKEAIASGKAGAIAEEVLSSIRTVYAFTGMQKEIERYEKYLIEARKINIQKGLFNGLAMGFLFFCIFCAYALSFWFGYRLMVDEPENYDVSTMIAVFFGVMTGSANFGVSSTLMEVFGRARGAGAQIFNLIDNVPIINPLRNLGVTPPSIDGNIELKDVVFHYPSRPDVPVLKGVNLRVKRGQSVALVGHSGCGKSTIIQLISRYYDVIDGNVCIDGNDVRQLSVRWLRSQIGLVGQEPALFNMTVRQNIRFGREEATDQDIEAAAKQANAHEFIMKLPNGYDTLVGERGASISGGQKQRIAIARALVRNPPILLLDEATSALDTSSEAKVQKALDKAQEGRTTIVVAHRLSTIRNVDVIYVFKEGSVIETGNHDELMKLKGHYYDMVMLQTFPGSEEDDDNNGDNESRLSRKISNMNINDDDDIIDIKNYGVEEHSDVPTDVSFWRVVRLNSPEWKSVSLASFCAFLSGFAMPLIAVIFGDFIGILSNPDEEKVLAEVQRFALIFVGIGLYSGVANFTMVFLYAIAGEHLTERLRKMMFEKLLQQEVAFYDDKNNTTGALCARLSGEAAAVQGATGQRIGTVLQAIGTFGFALVLSLVYEWRVGLVALTFIPILVFVLYKEVRMAYAESFGTAKTMEASSKTAVEAVANVRTVASLGGETKILQDYIIQLLPALLSAKRASHWRGVVFGLSRSLFNFVIAASLYYGGTLIVYEKIEYEVVFKSAQALLLGASSAAQAFAFAPNFQKGIKAAGRVVSLLNRESKITDPHEPVTKDFCGSGEASIQAVQFKYPNRPAIQVLKNFNLEIEKGKTFALVGSSGCGKSTVIQLLQRFYDPDDGIVAQDGIPLPKLTLANARQSIGFVQQEPVLFDRTIGENIAYGNNAKKVNMDDIIEAAKQANIHNFITSLPLGYETNIGTKGTQLSGGQKQRIAIARALIRRPKMLLLDEATSALDTESEKVVQEALDAAKAGRTCVMIAHRLSTVRDADSICVVSDGRIAEKGKHHELLELKGLYYNLNRRAHS</sequence>
<dbReference type="FunFam" id="3.40.50.300:FF:000205">
    <property type="entry name" value="ABC transporter B family member 4"/>
    <property type="match status" value="1"/>
</dbReference>
<name>A0A8R2HL33_BOMMO</name>
<dbReference type="Pfam" id="PF00005">
    <property type="entry name" value="ABC_tran"/>
    <property type="match status" value="2"/>
</dbReference>
<feature type="transmembrane region" description="Helical" evidence="15">
    <location>
        <begin position="378"/>
        <end position="397"/>
    </location>
</feature>
<keyword evidence="8" id="KW-0067">ATP-binding</keyword>
<dbReference type="CDD" id="cd18577">
    <property type="entry name" value="ABC_6TM_Pgp_ABCB1_D1_like"/>
    <property type="match status" value="1"/>
</dbReference>
<feature type="transmembrane region" description="Helical" evidence="15">
    <location>
        <begin position="262"/>
        <end position="284"/>
    </location>
</feature>
<evidence type="ECO:0000256" key="3">
    <source>
        <dbReference type="ARBA" id="ARBA00012191"/>
    </source>
</evidence>
<dbReference type="InterPro" id="IPR011527">
    <property type="entry name" value="ABC1_TM_dom"/>
</dbReference>
<dbReference type="InterPro" id="IPR027417">
    <property type="entry name" value="P-loop_NTPase"/>
</dbReference>
<dbReference type="SMART" id="SM00382">
    <property type="entry name" value="AAA"/>
    <property type="match status" value="2"/>
</dbReference>
<dbReference type="FunFam" id="1.20.1560.10:FF:000009">
    <property type="entry name" value="ABC transporter B family member 1"/>
    <property type="match status" value="1"/>
</dbReference>
<evidence type="ECO:0000259" key="17">
    <source>
        <dbReference type="PROSITE" id="PS50929"/>
    </source>
</evidence>
<dbReference type="PANTHER" id="PTHR43394:SF27">
    <property type="entry name" value="ATP-DEPENDENT TRANSLOCASE ABCB1-LIKE"/>
    <property type="match status" value="1"/>
</dbReference>
<dbReference type="Pfam" id="PF00664">
    <property type="entry name" value="ABC_membrane"/>
    <property type="match status" value="2"/>
</dbReference>
<reference evidence="18" key="2">
    <citation type="submission" date="2022-06" db="UniProtKB">
        <authorList>
            <consortium name="EnsemblMetazoa"/>
        </authorList>
    </citation>
    <scope>IDENTIFICATION</scope>
    <source>
        <strain evidence="18">p50T (Dazao)</strain>
    </source>
</reference>
<dbReference type="GO" id="GO:0016887">
    <property type="term" value="F:ATP hydrolysis activity"/>
    <property type="evidence" value="ECO:0007669"/>
    <property type="project" value="InterPro"/>
</dbReference>
<evidence type="ECO:0000256" key="2">
    <source>
        <dbReference type="ARBA" id="ARBA00007577"/>
    </source>
</evidence>
<evidence type="ECO:0000256" key="10">
    <source>
        <dbReference type="ARBA" id="ARBA00022989"/>
    </source>
</evidence>
<feature type="domain" description="ABC transmembrane type-1" evidence="17">
    <location>
        <begin position="749"/>
        <end position="1035"/>
    </location>
</feature>
<feature type="region of interest" description="Disordered" evidence="14">
    <location>
        <begin position="64"/>
        <end position="87"/>
    </location>
</feature>
<feature type="compositionally biased region" description="Basic and acidic residues" evidence="14">
    <location>
        <begin position="72"/>
        <end position="87"/>
    </location>
</feature>
<accession>A0A8R2HL33</accession>
<evidence type="ECO:0000256" key="4">
    <source>
        <dbReference type="ARBA" id="ARBA00022448"/>
    </source>
</evidence>
<feature type="transmembrane region" description="Helical" evidence="15">
    <location>
        <begin position="747"/>
        <end position="769"/>
    </location>
</feature>
<feature type="domain" description="ABC transporter" evidence="16">
    <location>
        <begin position="442"/>
        <end position="678"/>
    </location>
</feature>
<dbReference type="EnsemblMetazoa" id="XM_021346978.1">
    <property type="protein sequence ID" value="XP_021202653.1"/>
    <property type="gene ID" value="LOC101735691"/>
</dbReference>
<protein>
    <recommendedName>
        <fullName evidence="3">ABC-type xenobiotic transporter</fullName>
        <ecNumber evidence="3">7.6.2.2</ecNumber>
    </recommendedName>
</protein>
<comment type="similarity">
    <text evidence="2">Belongs to the ABC transporter superfamily. ABCB family. Multidrug resistance exporter (TC 3.A.1.201) subfamily.</text>
</comment>
<dbReference type="PROSITE" id="PS50893">
    <property type="entry name" value="ABC_TRANSPORTER_2"/>
    <property type="match status" value="2"/>
</dbReference>
<dbReference type="Gene3D" id="3.40.50.300">
    <property type="entry name" value="P-loop containing nucleotide triphosphate hydrolases"/>
    <property type="match status" value="2"/>
</dbReference>
<dbReference type="GO" id="GO:0008559">
    <property type="term" value="F:ABC-type xenobiotic transporter activity"/>
    <property type="evidence" value="ECO:0007669"/>
    <property type="project" value="UniProtKB-EC"/>
</dbReference>
<dbReference type="SUPFAM" id="SSF90123">
    <property type="entry name" value="ABC transporter transmembrane region"/>
    <property type="match status" value="2"/>
</dbReference>
<reference evidence="19" key="1">
    <citation type="journal article" date="2008" name="Insect Biochem. Mol. Biol.">
        <title>The genome of a lepidopteran model insect, the silkworm Bombyx mori.</title>
        <authorList>
            <consortium name="International Silkworm Genome Consortium"/>
        </authorList>
    </citation>
    <scope>NUCLEOTIDE SEQUENCE [LARGE SCALE GENOMIC DNA]</scope>
    <source>
        <strain evidence="19">p50T</strain>
    </source>
</reference>
<dbReference type="InterPro" id="IPR003593">
    <property type="entry name" value="AAA+_ATPase"/>
</dbReference>
<dbReference type="InterPro" id="IPR036640">
    <property type="entry name" value="ABC1_TM_sf"/>
</dbReference>
<dbReference type="InterPro" id="IPR039421">
    <property type="entry name" value="Type_1_exporter"/>
</dbReference>
<keyword evidence="10 15" id="KW-1133">Transmembrane helix</keyword>
<dbReference type="PANTHER" id="PTHR43394">
    <property type="entry name" value="ATP-DEPENDENT PERMEASE MDL1, MITOCHONDRIAL"/>
    <property type="match status" value="1"/>
</dbReference>
<feature type="domain" description="ABC transporter" evidence="16">
    <location>
        <begin position="1072"/>
        <end position="1308"/>
    </location>
</feature>
<dbReference type="GO" id="GO:0090374">
    <property type="term" value="P:oligopeptide export from mitochondrion"/>
    <property type="evidence" value="ECO:0007669"/>
    <property type="project" value="TreeGrafter"/>
</dbReference>
<feature type="domain" description="ABC transmembrane type-1" evidence="17">
    <location>
        <begin position="111"/>
        <end position="407"/>
    </location>
</feature>
<evidence type="ECO:0000313" key="18">
    <source>
        <dbReference type="EnsemblMetazoa" id="XP_021202653.1"/>
    </source>
</evidence>
<keyword evidence="7" id="KW-0547">Nucleotide-binding</keyword>
<dbReference type="GO" id="GO:0017085">
    <property type="term" value="P:response to insecticide"/>
    <property type="evidence" value="ECO:0007669"/>
    <property type="project" value="UniProtKB-ARBA"/>
</dbReference>
<feature type="transmembrane region" description="Helical" evidence="15">
    <location>
        <begin position="868"/>
        <end position="886"/>
    </location>
</feature>
<dbReference type="SUPFAM" id="SSF52540">
    <property type="entry name" value="P-loop containing nucleoside triphosphate hydrolases"/>
    <property type="match status" value="2"/>
</dbReference>
<evidence type="ECO:0000256" key="6">
    <source>
        <dbReference type="ARBA" id="ARBA00022737"/>
    </source>
</evidence>
<dbReference type="GO" id="GO:0097254">
    <property type="term" value="P:renal tubular secretion"/>
    <property type="evidence" value="ECO:0007669"/>
    <property type="project" value="UniProtKB-ARBA"/>
</dbReference>
<evidence type="ECO:0000256" key="5">
    <source>
        <dbReference type="ARBA" id="ARBA00022692"/>
    </source>
</evidence>
<dbReference type="CDD" id="cd18578">
    <property type="entry name" value="ABC_6TM_Pgp_ABCB1_D2_like"/>
    <property type="match status" value="1"/>
</dbReference>
<keyword evidence="5 15" id="KW-0812">Transmembrane</keyword>
<dbReference type="Gene3D" id="1.20.1560.10">
    <property type="entry name" value="ABC transporter type 1, transmembrane domain"/>
    <property type="match status" value="1"/>
</dbReference>
<feature type="transmembrane region" description="Helical" evidence="15">
    <location>
        <begin position="159"/>
        <end position="187"/>
    </location>
</feature>
<dbReference type="InterPro" id="IPR003439">
    <property type="entry name" value="ABC_transporter-like_ATP-bd"/>
</dbReference>
<evidence type="ECO:0000256" key="13">
    <source>
        <dbReference type="ARBA" id="ARBA00034018"/>
    </source>
</evidence>
<feature type="transmembrane region" description="Helical" evidence="15">
    <location>
        <begin position="107"/>
        <end position="132"/>
    </location>
</feature>
<dbReference type="GO" id="GO:0005524">
    <property type="term" value="F:ATP binding"/>
    <property type="evidence" value="ECO:0007669"/>
    <property type="project" value="UniProtKB-KW"/>
</dbReference>
<dbReference type="PROSITE" id="PS50929">
    <property type="entry name" value="ABC_TM1F"/>
    <property type="match status" value="2"/>
</dbReference>
<dbReference type="PROSITE" id="PS00211">
    <property type="entry name" value="ABC_TRANSPORTER_1"/>
    <property type="match status" value="2"/>
</dbReference>
<feature type="transmembrane region" description="Helical" evidence="15">
    <location>
        <begin position="789"/>
        <end position="815"/>
    </location>
</feature>
<dbReference type="GO" id="GO:0015421">
    <property type="term" value="F:ABC-type oligopeptide transporter activity"/>
    <property type="evidence" value="ECO:0007669"/>
    <property type="project" value="TreeGrafter"/>
</dbReference>
<keyword evidence="12" id="KW-0325">Glycoprotein</keyword>